<evidence type="ECO:0000256" key="1">
    <source>
        <dbReference type="SAM" id="Phobius"/>
    </source>
</evidence>
<dbReference type="EMBL" id="LAZR01002298">
    <property type="protein sequence ID" value="KKN31868.1"/>
    <property type="molecule type" value="Genomic_DNA"/>
</dbReference>
<name>A0A0F9SRU1_9ZZZZ</name>
<comment type="caution">
    <text evidence="2">The sequence shown here is derived from an EMBL/GenBank/DDBJ whole genome shotgun (WGS) entry which is preliminary data.</text>
</comment>
<organism evidence="2">
    <name type="scientific">marine sediment metagenome</name>
    <dbReference type="NCBI Taxonomy" id="412755"/>
    <lineage>
        <taxon>unclassified sequences</taxon>
        <taxon>metagenomes</taxon>
        <taxon>ecological metagenomes</taxon>
    </lineage>
</organism>
<keyword evidence="1" id="KW-0472">Membrane</keyword>
<keyword evidence="1" id="KW-0812">Transmembrane</keyword>
<feature type="transmembrane region" description="Helical" evidence="1">
    <location>
        <begin position="40"/>
        <end position="63"/>
    </location>
</feature>
<accession>A0A0F9SRU1</accession>
<feature type="transmembrane region" description="Helical" evidence="1">
    <location>
        <begin position="7"/>
        <end position="28"/>
    </location>
</feature>
<protein>
    <submittedName>
        <fullName evidence="2">Uncharacterized protein</fullName>
    </submittedName>
</protein>
<gene>
    <name evidence="2" type="ORF">LCGC14_0819920</name>
</gene>
<sequence length="66" mass="7459">MVTLRTIVQAMITVIISYAPFELLRLTLTYSETYASQGPFVGAFALEMFVVAVGWILAVYAVWRRI</sequence>
<proteinExistence type="predicted"/>
<dbReference type="AlphaFoldDB" id="A0A0F9SRU1"/>
<keyword evidence="1" id="KW-1133">Transmembrane helix</keyword>
<evidence type="ECO:0000313" key="2">
    <source>
        <dbReference type="EMBL" id="KKN31868.1"/>
    </source>
</evidence>
<reference evidence="2" key="1">
    <citation type="journal article" date="2015" name="Nature">
        <title>Complex archaea that bridge the gap between prokaryotes and eukaryotes.</title>
        <authorList>
            <person name="Spang A."/>
            <person name="Saw J.H."/>
            <person name="Jorgensen S.L."/>
            <person name="Zaremba-Niedzwiedzka K."/>
            <person name="Martijn J."/>
            <person name="Lind A.E."/>
            <person name="van Eijk R."/>
            <person name="Schleper C."/>
            <person name="Guy L."/>
            <person name="Ettema T.J."/>
        </authorList>
    </citation>
    <scope>NUCLEOTIDE SEQUENCE</scope>
</reference>